<gene>
    <name evidence="6" type="ORF">SAMN05444584_1845</name>
</gene>
<dbReference type="OrthoDB" id="7025041at2"/>
<protein>
    <submittedName>
        <fullName evidence="6">Outer membrane lipoprotein carrier protein LolA</fullName>
    </submittedName>
</protein>
<dbReference type="Proteomes" id="UP000243463">
    <property type="component" value="Unassembled WGS sequence"/>
</dbReference>
<dbReference type="EMBL" id="FZLN01000003">
    <property type="protein sequence ID" value="SNQ29874.1"/>
    <property type="molecule type" value="Genomic_DNA"/>
</dbReference>
<evidence type="ECO:0000256" key="2">
    <source>
        <dbReference type="ARBA" id="ARBA00022448"/>
    </source>
</evidence>
<organism evidence="6 7">
    <name type="scientific">Acinetobacter apis</name>
    <dbReference type="NCBI Taxonomy" id="1229165"/>
    <lineage>
        <taxon>Bacteria</taxon>
        <taxon>Pseudomonadati</taxon>
        <taxon>Pseudomonadota</taxon>
        <taxon>Gammaproteobacteria</taxon>
        <taxon>Moraxellales</taxon>
        <taxon>Moraxellaceae</taxon>
        <taxon>Acinetobacter</taxon>
    </lineage>
</organism>
<name>A0A217EHN5_9GAMM</name>
<sequence>MKHGLIIFFLSLFSVSAMADVSQARSIFQQLAHTPTIRAHFEQQKTMTSLNRTFTSQGDVLFSQQYGVLWQIKKPVQADLIVTERKLIQKTKRTMSEMNVKQSEYGSIATLFLQLMAGDEETLVKNFNLMSVEKNNAHWKIQLTPKHALFKKLFDQVDMQGGQYLDHIVLHEKAGNSTTIRFSQQSAQPQQLNVQEYALFQLAK</sequence>
<keyword evidence="4" id="KW-0653">Protein transport</keyword>
<dbReference type="RefSeq" id="WP_088823954.1">
    <property type="nucleotide sequence ID" value="NZ_FZLN01000003.1"/>
</dbReference>
<keyword evidence="6" id="KW-0449">Lipoprotein</keyword>
<keyword evidence="7" id="KW-1185">Reference proteome</keyword>
<accession>A0A217EHN5</accession>
<dbReference type="Gene3D" id="2.50.20.10">
    <property type="entry name" value="Lipoprotein localisation LolA/LolB/LppX"/>
    <property type="match status" value="1"/>
</dbReference>
<evidence type="ECO:0000313" key="7">
    <source>
        <dbReference type="Proteomes" id="UP000243463"/>
    </source>
</evidence>
<dbReference type="Pfam" id="PF03548">
    <property type="entry name" value="LolA"/>
    <property type="match status" value="1"/>
</dbReference>
<dbReference type="PANTHER" id="PTHR35869">
    <property type="entry name" value="OUTER-MEMBRANE LIPOPROTEIN CARRIER PROTEIN"/>
    <property type="match status" value="1"/>
</dbReference>
<dbReference type="PANTHER" id="PTHR35869:SF1">
    <property type="entry name" value="OUTER-MEMBRANE LIPOPROTEIN CARRIER PROTEIN"/>
    <property type="match status" value="1"/>
</dbReference>
<dbReference type="GO" id="GO:0015031">
    <property type="term" value="P:protein transport"/>
    <property type="evidence" value="ECO:0007669"/>
    <property type="project" value="UniProtKB-KW"/>
</dbReference>
<dbReference type="AlphaFoldDB" id="A0A217EHN5"/>
<dbReference type="InterPro" id="IPR004564">
    <property type="entry name" value="OM_lipoprot_carrier_LolA-like"/>
</dbReference>
<evidence type="ECO:0000256" key="1">
    <source>
        <dbReference type="ARBA" id="ARBA00011245"/>
    </source>
</evidence>
<proteinExistence type="predicted"/>
<dbReference type="CDD" id="cd16325">
    <property type="entry name" value="LolA"/>
    <property type="match status" value="1"/>
</dbReference>
<dbReference type="InterPro" id="IPR029046">
    <property type="entry name" value="LolA/LolB/LppX"/>
</dbReference>
<comment type="subunit">
    <text evidence="1">Monomer.</text>
</comment>
<evidence type="ECO:0000313" key="6">
    <source>
        <dbReference type="EMBL" id="SNQ29874.1"/>
    </source>
</evidence>
<keyword evidence="2" id="KW-0813">Transport</keyword>
<evidence type="ECO:0000256" key="3">
    <source>
        <dbReference type="ARBA" id="ARBA00022729"/>
    </source>
</evidence>
<dbReference type="SUPFAM" id="SSF89392">
    <property type="entry name" value="Prokaryotic lipoproteins and lipoprotein localization factors"/>
    <property type="match status" value="1"/>
</dbReference>
<evidence type="ECO:0000256" key="4">
    <source>
        <dbReference type="ARBA" id="ARBA00022927"/>
    </source>
</evidence>
<feature type="chain" id="PRO_5012555676" evidence="5">
    <location>
        <begin position="20"/>
        <end position="204"/>
    </location>
</feature>
<feature type="signal peptide" evidence="5">
    <location>
        <begin position="1"/>
        <end position="19"/>
    </location>
</feature>
<reference evidence="7" key="1">
    <citation type="submission" date="2017-06" db="EMBL/GenBank/DDBJ databases">
        <authorList>
            <person name="Varghese N."/>
            <person name="Submissions S."/>
        </authorList>
    </citation>
    <scope>NUCLEOTIDE SEQUENCE [LARGE SCALE GENOMIC DNA]</scope>
    <source>
        <strain evidence="7">ANC 5114</strain>
    </source>
</reference>
<keyword evidence="3 5" id="KW-0732">Signal</keyword>
<evidence type="ECO:0000256" key="5">
    <source>
        <dbReference type="SAM" id="SignalP"/>
    </source>
</evidence>